<feature type="region of interest" description="Disordered" evidence="1">
    <location>
        <begin position="341"/>
        <end position="390"/>
    </location>
</feature>
<evidence type="ECO:0000313" key="3">
    <source>
        <dbReference type="Proteomes" id="UP000660729"/>
    </source>
</evidence>
<proteinExistence type="predicted"/>
<dbReference type="Proteomes" id="UP000660729">
    <property type="component" value="Unassembled WGS sequence"/>
</dbReference>
<protein>
    <submittedName>
        <fullName evidence="2">Uncharacterized protein</fullName>
    </submittedName>
</protein>
<gene>
    <name evidence="2" type="ORF">HII31_03752</name>
</gene>
<name>A0A8H6VQ89_9PEZI</name>
<accession>A0A8H6VQ89</accession>
<sequence>MPSPYKERRRMHPCPVQGCDFTAAYPKDLQKHLAKGQAERDQKGDDYKLTECEACGKKWCTRGCKPKHQCGPDEEEDEEAKEEERQRRQSKYLEEFNKKFGGASQIYLDETGQRKTKLTAEEQAEFVREFNKHYGHRNATAQRPAAPRDTHASSAAGQNVDAIIEHQVQHEIARGLRASNARPAAFGGKVVLSAEERATFVREFNAMYGHQNATATNRPTVRQRGPPGGEREVNVDAIIEGQLQHERALGLNGSGSRQGAVGGKPPQRDVPAGHTQSSPHVLDGLNADIAAQQHHEFVRGFYARHGQHASAANTTPPQQKSSRARQSLNVTGIDGSGLLADPFVDPVPSRNASAHATPPQLSSSRRRKRGAEDEVRSDQEDLTPASKRSYSGVPYEQRKFMCPNTPCEYAANKKHTLEGHQKAALKETAERGGQTHVPCTHCGKQFCTFSAARRHDCDAPQAQIERAGEVVESQAAHEASSNNDRKPIFISDAELDEAIAQYDNQLFSSPSPSKPPMDHQIHHQDPLFPHLRSPSPYIKPESTPEPPLPGPDRVMPSSSFHKPLALGPSSDTGHWVYDALEKDWPLVSSELMAQMVYSVEIGPLQYVWPSDVVYLRKLPRLAELGKNIELVWEEGEFDESRRSERDVLIRGRLRHWGMEREQVRVKEELVDSGQMGEKEADEYVWGEEFVAKLYERAHKGELDPSVKEAEEWFAEELRAHEESGKGAVQGWKK</sequence>
<evidence type="ECO:0000256" key="1">
    <source>
        <dbReference type="SAM" id="MobiDB-lite"/>
    </source>
</evidence>
<dbReference type="OrthoDB" id="3649216at2759"/>
<reference evidence="2" key="1">
    <citation type="submission" date="2020-04" db="EMBL/GenBank/DDBJ databases">
        <title>Draft genome resource of the tomato pathogen Pseudocercospora fuligena.</title>
        <authorList>
            <person name="Zaccaron A."/>
        </authorList>
    </citation>
    <scope>NUCLEOTIDE SEQUENCE</scope>
    <source>
        <strain evidence="2">PF001</strain>
    </source>
</reference>
<feature type="compositionally biased region" description="Basic and acidic residues" evidence="1">
    <location>
        <begin position="516"/>
        <end position="525"/>
    </location>
</feature>
<feature type="region of interest" description="Disordered" evidence="1">
    <location>
        <begin position="133"/>
        <end position="156"/>
    </location>
</feature>
<evidence type="ECO:0000313" key="2">
    <source>
        <dbReference type="EMBL" id="KAF7194915.1"/>
    </source>
</evidence>
<feature type="region of interest" description="Disordered" evidence="1">
    <location>
        <begin position="250"/>
        <end position="281"/>
    </location>
</feature>
<feature type="region of interest" description="Disordered" evidence="1">
    <location>
        <begin position="62"/>
        <end position="90"/>
    </location>
</feature>
<feature type="compositionally biased region" description="Basic and acidic residues" evidence="1">
    <location>
        <begin position="370"/>
        <end position="379"/>
    </location>
</feature>
<dbReference type="AlphaFoldDB" id="A0A8H6VQ89"/>
<feature type="region of interest" description="Disordered" evidence="1">
    <location>
        <begin position="307"/>
        <end position="326"/>
    </location>
</feature>
<feature type="compositionally biased region" description="Acidic residues" evidence="1">
    <location>
        <begin position="72"/>
        <end position="81"/>
    </location>
</feature>
<keyword evidence="3" id="KW-1185">Reference proteome</keyword>
<organism evidence="2 3">
    <name type="scientific">Pseudocercospora fuligena</name>
    <dbReference type="NCBI Taxonomy" id="685502"/>
    <lineage>
        <taxon>Eukaryota</taxon>
        <taxon>Fungi</taxon>
        <taxon>Dikarya</taxon>
        <taxon>Ascomycota</taxon>
        <taxon>Pezizomycotina</taxon>
        <taxon>Dothideomycetes</taxon>
        <taxon>Dothideomycetidae</taxon>
        <taxon>Mycosphaerellales</taxon>
        <taxon>Mycosphaerellaceae</taxon>
        <taxon>Pseudocercospora</taxon>
    </lineage>
</organism>
<feature type="compositionally biased region" description="Polar residues" evidence="1">
    <location>
        <begin position="310"/>
        <end position="326"/>
    </location>
</feature>
<dbReference type="EMBL" id="JABCIY010000047">
    <property type="protein sequence ID" value="KAF7194915.1"/>
    <property type="molecule type" value="Genomic_DNA"/>
</dbReference>
<comment type="caution">
    <text evidence="2">The sequence shown here is derived from an EMBL/GenBank/DDBJ whole genome shotgun (WGS) entry which is preliminary data.</text>
</comment>
<feature type="region of interest" description="Disordered" evidence="1">
    <location>
        <begin position="505"/>
        <end position="552"/>
    </location>
</feature>
<feature type="compositionally biased region" description="Polar residues" evidence="1">
    <location>
        <begin position="350"/>
        <end position="363"/>
    </location>
</feature>